<accession>A0A4Y7LPA2</accession>
<comment type="subcellular location">
    <subcellularLocation>
        <location evidence="1">Nucleus</location>
    </subcellularLocation>
</comment>
<keyword evidence="4" id="KW-0819">tRNA processing</keyword>
<dbReference type="PANTHER" id="PTHR12945">
    <property type="entry name" value="TRANSLATION INITIATION FACTOR EIF3-RELATED"/>
    <property type="match status" value="1"/>
</dbReference>
<evidence type="ECO:0000313" key="7">
    <source>
        <dbReference type="EMBL" id="SVE69954.1"/>
    </source>
</evidence>
<dbReference type="PANTHER" id="PTHR12945:SF0">
    <property type="entry name" value="TRNA (ADENINE(58)-N(1))-METHYLTRANSFERASE NON-CATALYTIC SUBUNIT TRM6"/>
    <property type="match status" value="1"/>
</dbReference>
<proteinExistence type="evidence at transcript level"/>
<sequence length="392" mass="43971">MNDEVQNGFIISIRRPGRAKLQRKSQMSLHQLPKNQKPWYVIDLNSVVGKPHGLFKLTQGSKAKVLNLEPASYILEMKKELLKDATSGESNEKIWDDGTAQQLKKEDIDNLRQRGLTGTEIVTHLVENSKTFQIKTEFSQEKYLNKKEQKYGEFVEILRPNIRTLAKFFHQEDPTKVMNLRPDTLAMIMSLANIKCDGRYGVFDGGCQGMITASILDRMQGQGTVWNLYLKGAQQKKVIQAMNFTPQEMKPLVNLSLVKLKANLLTASTSDEGETPAKIPRLDAEAAGVVEQPLELGSLHGLVIACRKPGMMAKELIKLLAPSGNFVLFSPHIEPLSDIYVQFRESNLAVNLKLTETWFRNYQVLPSRTHPEVMMSGSGGYILSGIKVLATD</sequence>
<evidence type="ECO:0000256" key="2">
    <source>
        <dbReference type="ARBA" id="ARBA00008320"/>
    </source>
</evidence>
<dbReference type="Pfam" id="PF04189">
    <property type="entry name" value="Gcd10p"/>
    <property type="match status" value="1"/>
</dbReference>
<organism evidence="7">
    <name type="scientific">Eubosmina coregoni</name>
    <dbReference type="NCBI Taxonomy" id="186181"/>
    <lineage>
        <taxon>Eukaryota</taxon>
        <taxon>Metazoa</taxon>
        <taxon>Ecdysozoa</taxon>
        <taxon>Arthropoda</taxon>
        <taxon>Crustacea</taxon>
        <taxon>Branchiopoda</taxon>
        <taxon>Diplostraca</taxon>
        <taxon>Cladocera</taxon>
        <taxon>Anomopoda</taxon>
        <taxon>Bosminidae</taxon>
        <taxon>Eubosmina</taxon>
    </lineage>
</organism>
<reference evidence="7" key="1">
    <citation type="submission" date="2018-08" db="EMBL/GenBank/DDBJ databases">
        <authorList>
            <person name="Cornetti L."/>
        </authorList>
    </citation>
    <scope>NUCLEOTIDE SEQUENCE</scope>
    <source>
        <strain evidence="7">FI-BAL1-1</strain>
    </source>
</reference>
<evidence type="ECO:0000256" key="3">
    <source>
        <dbReference type="ARBA" id="ARBA00021704"/>
    </source>
</evidence>
<dbReference type="InterPro" id="IPR029063">
    <property type="entry name" value="SAM-dependent_MTases_sf"/>
</dbReference>
<evidence type="ECO:0000256" key="6">
    <source>
        <dbReference type="ARBA" id="ARBA00032319"/>
    </source>
</evidence>
<dbReference type="InterPro" id="IPR017423">
    <property type="entry name" value="TRM6"/>
</dbReference>
<dbReference type="GO" id="GO:0030488">
    <property type="term" value="P:tRNA methylation"/>
    <property type="evidence" value="ECO:0007669"/>
    <property type="project" value="InterPro"/>
</dbReference>
<name>A0A4Y7LPA2_9CRUS</name>
<dbReference type="Gene3D" id="3.40.50.150">
    <property type="entry name" value="Vaccinia Virus protein VP39"/>
    <property type="match status" value="1"/>
</dbReference>
<evidence type="ECO:0000256" key="4">
    <source>
        <dbReference type="ARBA" id="ARBA00022694"/>
    </source>
</evidence>
<dbReference type="GO" id="GO:0005634">
    <property type="term" value="C:nucleus"/>
    <property type="evidence" value="ECO:0007669"/>
    <property type="project" value="UniProtKB-SubCell"/>
</dbReference>
<gene>
    <name evidence="7" type="primary">EOG090X0AAB</name>
</gene>
<dbReference type="GO" id="GO:0031515">
    <property type="term" value="C:tRNA (m1A) methyltransferase complex"/>
    <property type="evidence" value="ECO:0007669"/>
    <property type="project" value="InterPro"/>
</dbReference>
<keyword evidence="5" id="KW-0539">Nucleus</keyword>
<evidence type="ECO:0000256" key="5">
    <source>
        <dbReference type="ARBA" id="ARBA00023242"/>
    </source>
</evidence>
<evidence type="ECO:0000256" key="1">
    <source>
        <dbReference type="ARBA" id="ARBA00004123"/>
    </source>
</evidence>
<dbReference type="AlphaFoldDB" id="A0A4Y7LPA2"/>
<dbReference type="EMBL" id="LR000335">
    <property type="protein sequence ID" value="SVE69954.1"/>
    <property type="molecule type" value="mRNA"/>
</dbReference>
<protein>
    <recommendedName>
        <fullName evidence="3">tRNA (adenine(58)-N(1))-methyltransferase non-catalytic subunit TRM6</fullName>
    </recommendedName>
    <alternativeName>
        <fullName evidence="6">tRNA(m1A58)-methyltransferase subunit TRM6</fullName>
    </alternativeName>
</protein>
<comment type="similarity">
    <text evidence="2">Belongs to the TRM6/GCD10 family.</text>
</comment>